<evidence type="ECO:0000256" key="5">
    <source>
        <dbReference type="ARBA" id="ARBA00022801"/>
    </source>
</evidence>
<comment type="catalytic activity">
    <reaction evidence="13 15">
        <text>Couples ATP hydrolysis with the unwinding of duplex DNA by translocating in the 3'-5' direction.</text>
        <dbReference type="EC" id="5.6.2.4"/>
    </reaction>
</comment>
<dbReference type="Proteomes" id="UP000185895">
    <property type="component" value="Unassembled WGS sequence"/>
</dbReference>
<dbReference type="GO" id="GO:0043138">
    <property type="term" value="F:3'-5' DNA helicase activity"/>
    <property type="evidence" value="ECO:0007669"/>
    <property type="project" value="UniProtKB-UniRule"/>
</dbReference>
<feature type="binding site" evidence="16">
    <location>
        <begin position="25"/>
        <end position="32"/>
    </location>
    <ligand>
        <name>ATP</name>
        <dbReference type="ChEBI" id="CHEBI:30616"/>
    </ligand>
</feature>
<evidence type="ECO:0000259" key="17">
    <source>
        <dbReference type="PROSITE" id="PS51198"/>
    </source>
</evidence>
<dbReference type="PROSITE" id="PS51217">
    <property type="entry name" value="UVRD_HELICASE_CTER"/>
    <property type="match status" value="1"/>
</dbReference>
<dbReference type="InterPro" id="IPR000212">
    <property type="entry name" value="DNA_helicase_UvrD/REP"/>
</dbReference>
<comment type="function">
    <text evidence="15">A helicase/nuclease that prepares dsDNA breaks (DSB) for recombinational DNA repair. Binds to DSBs and unwinds DNA via a highly rapid and processive ATP-dependent bidirectional helicase activity. Unwinds dsDNA until it encounters a Chi (crossover hotspot instigator) sequence from the 3' direction. Cuts ssDNA a few nucleotides 3' to the Chi site. The properties and activities of the enzyme are changed at Chi. The Chi-altered holoenzyme produces a long 3'-ssDNA overhang and facilitates RecA-binding to the ssDNA for homologous DNA recombination and repair. Holoenzyme degrades any linearized DNA that is unable to undergo homologous recombination. In the holoenzyme this subunit contributes ATPase, 3'-5' helicase, exonuclease activity and loads RecA onto ssDNA.</text>
</comment>
<evidence type="ECO:0000256" key="7">
    <source>
        <dbReference type="ARBA" id="ARBA00022839"/>
    </source>
</evidence>
<evidence type="ECO:0000256" key="12">
    <source>
        <dbReference type="ARBA" id="ARBA00023235"/>
    </source>
</evidence>
<sequence>MKAQVHYQDQPLQHLKLQGLHLIEASAGTGKTWTLSSLMVRILTEKYMPRQVIATTFTRAAAAELKTRIRLRLLDIFKQAQHWEKLSVSEYAQYLQQLSDPLEKWVFQLFSDAENEQRNFHYLNNRLKLIIDSLDELFVGTIDSFTQKLLREFSFESGEIEPRQMTENENQYPYQIVHDALRAWLQQQQQSVVDLLLFSQSLKTVDEYIKTVKNTLNFSQAKLLTVTEPVLDIVSLQQCIAEFIQHNTQQSEQLKEYYLINGQYAKAFDGRSWKKGVLQQLFEQDIPKFSEQLQQLGFFVLFDASSKSILLKLTKLAQHKGIKAPDSTEIQAFLQHPSVKSACHLAEISDQLNGQLKQLDAYLRYYLSCTVKQQLPQLLLQASETTFNQQIQTLAHALTHEKGQQMAQAIQHRYPIILVDEFQDTNQEQDNVLNAIWRHHDRIDAGCFIAVGDPKQAIYGFRGGDILTYLNAFNDLAQKKGHFYRLQQNFRSTPALVTAVDALFRRQINFGEDIEYYPAIAGKSTDNVLIEKQQTDTAPLRLLSLPEGSHEGFVIAQKIRHLLVQAQDRQLFIQDQQQKYTIVEDDIAVLAYSNYELDQVQHELEKLNIRVNRVAMRSVFSSVIAQEIAAILQAILQPDREEILRRALMTRLIGMHLSEFIAFEQHADAFSTHMTQFRQARQTWLQKGFLIAWQDLAEHYQFWGNLAKHTGQQAERSIVNARHIIELLSQKSQYYQGLQHLQQWYLLQLGSPAQRDWEMERKLSSESGVQLMTIHKSKGLEFKIVFLMGANKEVSNKSDLIFYEEQQTDQSSRVIAIASQEVEKNVQALQANDHKIQAENHRLWYVALTRASYRLYLSLPQQNKKIAVSGAAAFWLEAQEQAFCHPAVAEECIESPDTAYQRSQQQILQLTALNYPVRQFYPKTRTSFSYLAAHVKHQTHIDVLAEWVEQDQAAQDEYDIQQQTEENIFQDSQPEKYHQTELQWIRLNFPRGTLAGNCLHELLEHLDFQQQQDWQQEINRQLYQYGLWTDLLQHYQQDFDELNDTLAKQQLLTWVQQWLESIVKTPIQATQSNLTLQQLKPEHRLSEFPFFLALAQQRFDSQKIHTFFVQYGWNMPEFEAANTARFLNGAIDLVYFDGQRYHIADYKSNTLGQYLENYQIENIRDNMTHSSYWLQASLYLVALHRYLGQRLNNYDPEQHLGGASYLYLRGMTTDCNYGVCFWQPDIEFILQLDSLLGGYLVQ</sequence>
<dbReference type="Pfam" id="PF13361">
    <property type="entry name" value="UvrD_C"/>
    <property type="match status" value="1"/>
</dbReference>
<dbReference type="Pfam" id="PF00580">
    <property type="entry name" value="UvrD-helicase"/>
    <property type="match status" value="1"/>
</dbReference>
<comment type="subunit">
    <text evidence="15">Heterotrimer of RecB, RecC and RecD. All subunits contribute to DNA-binding. Interacts with RecA.</text>
</comment>
<evidence type="ECO:0000256" key="10">
    <source>
        <dbReference type="ARBA" id="ARBA00023125"/>
    </source>
</evidence>
<keyword evidence="1 15" id="KW-0540">Nuclease</keyword>
<dbReference type="GO" id="GO:0008854">
    <property type="term" value="F:exodeoxyribonuclease V activity"/>
    <property type="evidence" value="ECO:0007669"/>
    <property type="project" value="UniProtKB-EC"/>
</dbReference>
<evidence type="ECO:0000256" key="14">
    <source>
        <dbReference type="ARBA" id="ARBA00048988"/>
    </source>
</evidence>
<dbReference type="GO" id="GO:0003677">
    <property type="term" value="F:DNA binding"/>
    <property type="evidence" value="ECO:0007669"/>
    <property type="project" value="UniProtKB-UniRule"/>
</dbReference>
<dbReference type="InterPro" id="IPR004586">
    <property type="entry name" value="RecB"/>
</dbReference>
<dbReference type="InterPro" id="IPR014016">
    <property type="entry name" value="UvrD-like_ATP-bd"/>
</dbReference>
<comment type="cofactor">
    <cofactor evidence="15">
        <name>Mg(2+)</name>
        <dbReference type="ChEBI" id="CHEBI:18420"/>
    </cofactor>
    <text evidence="15">Binds 1 Mg(2+) ion per subunit.</text>
</comment>
<keyword evidence="20" id="KW-1185">Reference proteome</keyword>
<comment type="similarity">
    <text evidence="15">Belongs to the helicase family. UvrD subfamily.</text>
</comment>
<feature type="region of interest" description="DNA-binding and helicase activity, interacts with RecC" evidence="15">
    <location>
        <begin position="1"/>
        <end position="909"/>
    </location>
</feature>
<comment type="domain">
    <text evidence="15">The N-terminal DNA-binding domain is a ssDNA-dependent ATPase and has ATP-dependent 3'-5' helicase function. This domain interacts with RecC.</text>
</comment>
<evidence type="ECO:0000256" key="11">
    <source>
        <dbReference type="ARBA" id="ARBA00023204"/>
    </source>
</evidence>
<dbReference type="SUPFAM" id="SSF52540">
    <property type="entry name" value="P-loop containing nucleoside triphosphate hydrolases"/>
    <property type="match status" value="1"/>
</dbReference>
<evidence type="ECO:0000256" key="4">
    <source>
        <dbReference type="ARBA" id="ARBA00022763"/>
    </source>
</evidence>
<comment type="domain">
    <text evidence="15">The C-terminal domain has nuclease activity and interacts with RecD. It interacts with RecA, facilitating its loading onto ssDNA.</text>
</comment>
<dbReference type="Gene3D" id="3.90.320.10">
    <property type="match status" value="1"/>
</dbReference>
<accession>A0A1E7R388</accession>
<dbReference type="RefSeq" id="WP_070070547.1">
    <property type="nucleotide sequence ID" value="NZ_MKKK01000045.1"/>
</dbReference>
<evidence type="ECO:0000256" key="15">
    <source>
        <dbReference type="HAMAP-Rule" id="MF_01485"/>
    </source>
</evidence>
<keyword evidence="3 15" id="KW-0547">Nucleotide-binding</keyword>
<dbReference type="GO" id="GO:0000724">
    <property type="term" value="P:double-strand break repair via homologous recombination"/>
    <property type="evidence" value="ECO:0007669"/>
    <property type="project" value="UniProtKB-UniRule"/>
</dbReference>
<reference evidence="19 20" key="1">
    <citation type="submission" date="2016-09" db="EMBL/GenBank/DDBJ databases">
        <authorList>
            <person name="Capua I."/>
            <person name="De Benedictis P."/>
            <person name="Joannis T."/>
            <person name="Lombin L.H."/>
            <person name="Cattoli G."/>
        </authorList>
    </citation>
    <scope>NUCLEOTIDE SEQUENCE [LARGE SCALE GENOMIC DNA]</scope>
    <source>
        <strain evidence="19 20">ANC 4671</strain>
    </source>
</reference>
<dbReference type="Gene3D" id="3.40.50.300">
    <property type="entry name" value="P-loop containing nucleotide triphosphate hydrolases"/>
    <property type="match status" value="2"/>
</dbReference>
<dbReference type="Gene3D" id="1.10.486.10">
    <property type="entry name" value="PCRA, domain 4"/>
    <property type="match status" value="1"/>
</dbReference>
<keyword evidence="7 15" id="KW-0269">Exonuclease</keyword>
<feature type="region of interest" description="Nuclease activity, interacts with RecD and RecA" evidence="15">
    <location>
        <begin position="922"/>
        <end position="1242"/>
    </location>
</feature>
<gene>
    <name evidence="15" type="primary">recB</name>
    <name evidence="19" type="ORF">BJI46_04655</name>
</gene>
<dbReference type="AlphaFoldDB" id="A0A1E7R388"/>
<feature type="domain" description="UvrD-like helicase ATP-binding" evidence="17">
    <location>
        <begin position="4"/>
        <end position="493"/>
    </location>
</feature>
<dbReference type="SUPFAM" id="SSF52980">
    <property type="entry name" value="Restriction endonuclease-like"/>
    <property type="match status" value="1"/>
</dbReference>
<dbReference type="InterPro" id="IPR014017">
    <property type="entry name" value="DNA_helicase_UvrD-like_C"/>
</dbReference>
<evidence type="ECO:0000256" key="2">
    <source>
        <dbReference type="ARBA" id="ARBA00022723"/>
    </source>
</evidence>
<evidence type="ECO:0000259" key="18">
    <source>
        <dbReference type="PROSITE" id="PS51217"/>
    </source>
</evidence>
<feature type="active site" description="For nuclease activity" evidence="15">
    <location>
        <position position="1145"/>
    </location>
</feature>
<protein>
    <recommendedName>
        <fullName evidence="15">RecBCD enzyme subunit RecB</fullName>
        <ecNumber evidence="15">3.1.11.5</ecNumber>
        <ecNumber evidence="15">5.6.2.4</ecNumber>
    </recommendedName>
    <alternativeName>
        <fullName evidence="15">DNA 3'-5' helicase subunit RecB</fullName>
    </alternativeName>
    <alternativeName>
        <fullName evidence="15">Exonuclease V subunit RecB</fullName>
        <shortName evidence="15">ExoV subunit RecB</shortName>
    </alternativeName>
    <alternativeName>
        <fullName evidence="15">Helicase/nuclease RecBCD subunit RecB</fullName>
    </alternativeName>
</protein>
<organism evidence="19 20">
    <name type="scientific">Acinetobacter qingfengensis</name>
    <dbReference type="NCBI Taxonomy" id="1262585"/>
    <lineage>
        <taxon>Bacteria</taxon>
        <taxon>Pseudomonadati</taxon>
        <taxon>Pseudomonadota</taxon>
        <taxon>Gammaproteobacteria</taxon>
        <taxon>Moraxellales</taxon>
        <taxon>Moraxellaceae</taxon>
        <taxon>Acinetobacter</taxon>
    </lineage>
</organism>
<keyword evidence="10 15" id="KW-0238">DNA-binding</keyword>
<dbReference type="HAMAP" id="MF_01485">
    <property type="entry name" value="RecB"/>
    <property type="match status" value="1"/>
</dbReference>
<evidence type="ECO:0000313" key="19">
    <source>
        <dbReference type="EMBL" id="OEY93737.1"/>
    </source>
</evidence>
<dbReference type="InterPro" id="IPR011604">
    <property type="entry name" value="PDDEXK-like_dom_sf"/>
</dbReference>
<dbReference type="EC" id="3.1.11.5" evidence="15"/>
<keyword evidence="5 15" id="KW-0378">Hydrolase</keyword>
<comment type="catalytic activity">
    <reaction evidence="14 15">
        <text>ATP + H2O = ADP + phosphate + H(+)</text>
        <dbReference type="Rhea" id="RHEA:13065"/>
        <dbReference type="ChEBI" id="CHEBI:15377"/>
        <dbReference type="ChEBI" id="CHEBI:15378"/>
        <dbReference type="ChEBI" id="CHEBI:30616"/>
        <dbReference type="ChEBI" id="CHEBI:43474"/>
        <dbReference type="ChEBI" id="CHEBI:456216"/>
        <dbReference type="EC" id="5.6.2.4"/>
    </reaction>
</comment>
<dbReference type="GO" id="GO:0005524">
    <property type="term" value="F:ATP binding"/>
    <property type="evidence" value="ECO:0007669"/>
    <property type="project" value="UniProtKB-UniRule"/>
</dbReference>
<dbReference type="InterPro" id="IPR038726">
    <property type="entry name" value="PDDEXK_AddAB-type"/>
</dbReference>
<dbReference type="EC" id="5.6.2.4" evidence="15"/>
<keyword evidence="2 15" id="KW-0479">Metal-binding</keyword>
<proteinExistence type="inferred from homology"/>
<dbReference type="Gene3D" id="1.10.3170.10">
    <property type="entry name" value="Recbcd, chain B, domain 2"/>
    <property type="match status" value="1"/>
</dbReference>
<dbReference type="CDD" id="cd22352">
    <property type="entry name" value="RecB_C-like"/>
    <property type="match status" value="1"/>
</dbReference>
<evidence type="ECO:0000256" key="1">
    <source>
        <dbReference type="ARBA" id="ARBA00022722"/>
    </source>
</evidence>
<dbReference type="EMBL" id="MKKK01000045">
    <property type="protein sequence ID" value="OEY93737.1"/>
    <property type="molecule type" value="Genomic_DNA"/>
</dbReference>
<feature type="binding site" evidence="15">
    <location>
        <position position="1145"/>
    </location>
    <ligand>
        <name>Mg(2+)</name>
        <dbReference type="ChEBI" id="CHEBI:18420"/>
    </ligand>
</feature>
<evidence type="ECO:0000313" key="20">
    <source>
        <dbReference type="Proteomes" id="UP000185895"/>
    </source>
</evidence>
<name>A0A1E7R388_9GAMM</name>
<evidence type="ECO:0000256" key="8">
    <source>
        <dbReference type="ARBA" id="ARBA00022840"/>
    </source>
</evidence>
<evidence type="ECO:0000256" key="6">
    <source>
        <dbReference type="ARBA" id="ARBA00022806"/>
    </source>
</evidence>
<dbReference type="GO" id="GO:0009338">
    <property type="term" value="C:exodeoxyribonuclease V complex"/>
    <property type="evidence" value="ECO:0007669"/>
    <property type="project" value="TreeGrafter"/>
</dbReference>
<dbReference type="GO" id="GO:0005829">
    <property type="term" value="C:cytosol"/>
    <property type="evidence" value="ECO:0007669"/>
    <property type="project" value="TreeGrafter"/>
</dbReference>
<keyword evidence="6 15" id="KW-0347">Helicase</keyword>
<keyword evidence="8 15" id="KW-0067">ATP-binding</keyword>
<comment type="catalytic activity">
    <reaction evidence="15">
        <text>Exonucleolytic cleavage (in the presence of ATP) in either 5'- to 3'- or 3'- to 5'-direction to yield 5'-phosphooligonucleotides.</text>
        <dbReference type="EC" id="3.1.11.5"/>
    </reaction>
</comment>
<feature type="binding site" evidence="15">
    <location>
        <position position="1132"/>
    </location>
    <ligand>
        <name>Mg(2+)</name>
        <dbReference type="ChEBI" id="CHEBI:18420"/>
    </ligand>
</feature>
<comment type="miscellaneous">
    <text evidence="15">In the RecBCD complex, RecB has a slow 3'-5' helicase, an exonuclease activity and loads RecA onto ssDNA, RecD has a fast 5'-3' helicase activity, while RecC stimulates the ATPase and processivity of the RecB helicase and contributes to recognition of the Chi site.</text>
</comment>
<dbReference type="PANTHER" id="PTHR11070:SF23">
    <property type="entry name" value="RECBCD ENZYME SUBUNIT RECB"/>
    <property type="match status" value="1"/>
</dbReference>
<evidence type="ECO:0000256" key="16">
    <source>
        <dbReference type="PROSITE-ProRule" id="PRU00560"/>
    </source>
</evidence>
<dbReference type="InterPro" id="IPR011335">
    <property type="entry name" value="Restrct_endonuc-II-like"/>
</dbReference>
<keyword evidence="4 15" id="KW-0227">DNA damage</keyword>
<dbReference type="STRING" id="1262585.BJI46_04655"/>
<comment type="caution">
    <text evidence="19">The sequence shown here is derived from an EMBL/GenBank/DDBJ whole genome shotgun (WGS) entry which is preliminary data.</text>
</comment>
<dbReference type="InterPro" id="IPR027417">
    <property type="entry name" value="P-loop_NTPase"/>
</dbReference>
<evidence type="ECO:0000256" key="3">
    <source>
        <dbReference type="ARBA" id="ARBA00022741"/>
    </source>
</evidence>
<feature type="binding site" evidence="15">
    <location>
        <position position="1000"/>
    </location>
    <ligand>
        <name>Mg(2+)</name>
        <dbReference type="ChEBI" id="CHEBI:18420"/>
    </ligand>
</feature>
<keyword evidence="12 15" id="KW-0413">Isomerase</keyword>
<dbReference type="Pfam" id="PF12705">
    <property type="entry name" value="PDDEXK_1"/>
    <property type="match status" value="1"/>
</dbReference>
<keyword evidence="9 15" id="KW-0460">Magnesium</keyword>
<feature type="domain" description="UvrD-like helicase C-terminal" evidence="18">
    <location>
        <begin position="494"/>
        <end position="779"/>
    </location>
</feature>
<dbReference type="OrthoDB" id="9810135at2"/>
<dbReference type="PROSITE" id="PS51198">
    <property type="entry name" value="UVRD_HELICASE_ATP_BIND"/>
    <property type="match status" value="1"/>
</dbReference>
<evidence type="ECO:0000256" key="9">
    <source>
        <dbReference type="ARBA" id="ARBA00022842"/>
    </source>
</evidence>
<dbReference type="PANTHER" id="PTHR11070">
    <property type="entry name" value="UVRD / RECB / PCRA DNA HELICASE FAMILY MEMBER"/>
    <property type="match status" value="1"/>
</dbReference>
<evidence type="ECO:0000256" key="13">
    <source>
        <dbReference type="ARBA" id="ARBA00034617"/>
    </source>
</evidence>
<dbReference type="GO" id="GO:0000287">
    <property type="term" value="F:magnesium ion binding"/>
    <property type="evidence" value="ECO:0007669"/>
    <property type="project" value="UniProtKB-UniRule"/>
</dbReference>
<keyword evidence="11 15" id="KW-0234">DNA repair</keyword>